<accession>A0ACC1L088</accession>
<evidence type="ECO:0000313" key="1">
    <source>
        <dbReference type="EMBL" id="KAJ2797918.1"/>
    </source>
</evidence>
<dbReference type="EMBL" id="JANBUN010001486">
    <property type="protein sequence ID" value="KAJ2797918.1"/>
    <property type="molecule type" value="Genomic_DNA"/>
</dbReference>
<gene>
    <name evidence="1" type="ORF">H4R21_004131</name>
</gene>
<sequence>MPVPFGILTVSDACARGAAVDTSGPALEKLLLEDGGRWTVAARRVVPDDAQQIAAAVSEWCRAPDGPGCRLVVVTGGTGISPSDVTVEALEPLFAKRLPALATAMVVGSLRITPFAALSQVAAGTVGAAVVLAVPGSRKGSVENVQQILAVLPHAVDTAGALSGTRALHAPGGTPAPAAAPAPRIKCGCARADDGAEGPTAQGLTDELGGGASQRARRSPYRMVPVDEALELVLSSVAVGPTADVALGDLRPGHVLAADVVAQEDVPGYRASVMDGYAVVAADGPGEYPVRAAATAGSGAPGELRRGEVVRVATGAPVPPGADAVVMVEDTELAAATAPGGEEARVRIRPGTRIEPGQFIRPVGHDQSAGAVVLRAFTAVTATGGEIGALATSGCATFQVKTPPVIAVMSTGDEVVDSLGGQGPESLPYGAIRDSNRPALLAALRALGCPAVDLGVVPDDPDALASAIRGALATCHGVITSGGVSMGERDWLKAVVEQRLGGTIHFGRVAMKPSKPTTFATVPGAGFVFALPGNPVSALVAFHMFVAPAVRKFSGHLLALGAADPARVRRALRPSVTAVLDSDEIRLDRVRPEYVRGLLAWDHGTARWVASVPDRRQQSSRMASMGRANALLALPVGSDAKPAVARGEAVTAILISAVQFT</sequence>
<reference evidence="1" key="1">
    <citation type="submission" date="2022-07" db="EMBL/GenBank/DDBJ databases">
        <title>Phylogenomic reconstructions and comparative analyses of Kickxellomycotina fungi.</title>
        <authorList>
            <person name="Reynolds N.K."/>
            <person name="Stajich J.E."/>
            <person name="Barry K."/>
            <person name="Grigoriev I.V."/>
            <person name="Crous P."/>
            <person name="Smith M.E."/>
        </authorList>
    </citation>
    <scope>NUCLEOTIDE SEQUENCE</scope>
    <source>
        <strain evidence="1">BCRC 34780</strain>
    </source>
</reference>
<organism evidence="1 2">
    <name type="scientific">Coemansia helicoidea</name>
    <dbReference type="NCBI Taxonomy" id="1286919"/>
    <lineage>
        <taxon>Eukaryota</taxon>
        <taxon>Fungi</taxon>
        <taxon>Fungi incertae sedis</taxon>
        <taxon>Zoopagomycota</taxon>
        <taxon>Kickxellomycotina</taxon>
        <taxon>Kickxellomycetes</taxon>
        <taxon>Kickxellales</taxon>
        <taxon>Kickxellaceae</taxon>
        <taxon>Coemansia</taxon>
    </lineage>
</organism>
<keyword evidence="2" id="KW-1185">Reference proteome</keyword>
<comment type="caution">
    <text evidence="1">The sequence shown here is derived from an EMBL/GenBank/DDBJ whole genome shotgun (WGS) entry which is preliminary data.</text>
</comment>
<proteinExistence type="predicted"/>
<name>A0ACC1L088_9FUNG</name>
<protein>
    <submittedName>
        <fullName evidence="1">Uncharacterized protein</fullName>
    </submittedName>
</protein>
<evidence type="ECO:0000313" key="2">
    <source>
        <dbReference type="Proteomes" id="UP001140087"/>
    </source>
</evidence>
<dbReference type="Proteomes" id="UP001140087">
    <property type="component" value="Unassembled WGS sequence"/>
</dbReference>